<evidence type="ECO:0000256" key="1">
    <source>
        <dbReference type="ARBA" id="ARBA00004168"/>
    </source>
</evidence>
<dbReference type="NCBIfam" id="TIGR01167">
    <property type="entry name" value="LPXTG_anchor"/>
    <property type="match status" value="1"/>
</dbReference>
<organism evidence="9">
    <name type="scientific">Listeria monocytogenes</name>
    <dbReference type="NCBI Taxonomy" id="1639"/>
    <lineage>
        <taxon>Bacteria</taxon>
        <taxon>Bacillati</taxon>
        <taxon>Bacillota</taxon>
        <taxon>Bacilli</taxon>
        <taxon>Bacillales</taxon>
        <taxon>Listeriaceae</taxon>
        <taxon>Listeria</taxon>
    </lineage>
</organism>
<feature type="domain" description="Gram-positive cocci surface proteins LPxTG" evidence="8">
    <location>
        <begin position="727"/>
        <end position="760"/>
    </location>
</feature>
<keyword evidence="6" id="KW-1133">Transmembrane helix</keyword>
<evidence type="ECO:0000256" key="7">
    <source>
        <dbReference type="SAM" id="SignalP"/>
    </source>
</evidence>
<keyword evidence="2" id="KW-0134">Cell wall</keyword>
<dbReference type="InterPro" id="IPR013378">
    <property type="entry name" value="InlB-like_B-rpt"/>
</dbReference>
<evidence type="ECO:0000256" key="4">
    <source>
        <dbReference type="ARBA" id="ARBA00022729"/>
    </source>
</evidence>
<evidence type="ECO:0000256" key="5">
    <source>
        <dbReference type="ARBA" id="ARBA00023088"/>
    </source>
</evidence>
<dbReference type="Pfam" id="PF00746">
    <property type="entry name" value="Gram_pos_anchor"/>
    <property type="match status" value="1"/>
</dbReference>
<protein>
    <submittedName>
        <fullName evidence="9">InlB B-repeat-containing protein</fullName>
    </submittedName>
</protein>
<accession>A0A5Y9DNQ6</accession>
<dbReference type="AlphaFoldDB" id="A0A5Y9DNQ6"/>
<keyword evidence="6" id="KW-0812">Transmembrane</keyword>
<keyword evidence="6" id="KW-0472">Membrane</keyword>
<sequence>MKRKICLLIAVGIILLQLSADPFAIWASESNGNNANAAETETTKYKITLEVNGTQFPMGEYEAGATNMPAPARPLIEGYTFQGWFEEPNGTGFRWYFAGVPMPAKDVVLYAYFTINTYTATLISEERTATQPVVYQKKINEPTKPVKDGYTFIGWYDAETGGKKWDFANDLMPGKNVTLYARFASKTYPMTFDNDGVTTTETVDYDGLAEEPTTPTKAGYTFDGWYDAETGGKKWDFAQDKMPANPVTLYARFTMNNYIATFNNDGTTTTQTVDYQEALTEPTEPTKDGYTFEGWYDAQTGGTKWNFATNKMPANNITLYARYSVKSYTATFDKEGTTTTQTANYDSLLTEPAAPTKDGYTFDGWYDAETGGTKWNFATNKMPAKNVTLYARFTVKSYTATFDKDGTTTTQTVNYDSLIQEPTAPTKDGYTFTGWYDAETGGNKWDFAANKMPAKNVTLYARFSTNAYTATFDTEGTTTTQAVDYDSLLTEPTAPTKDGYTFDGWYDAETGGNKWNFATNKMPAKNMTLYARFSLKAYTATFNVEDTTTTQAVDYDALIEEPTAPTKEGHTFDGWYDAETGGNKWDFAANKMPAKDVTLYARFTVKSYTVTLNGEAVTTQIVDYLGLLQEPTAPIKAGYTFDGWYDAETGGNKWDFATNKMPANDLSLYARFTKKPVAPVDPVDPVNPIQPADPAHQDDPIDNILPATDKTNITAAVKPANDPVKITKQSNKLPKTGDQENILYLLIGLLLIAGTFGYIKKMSHK</sequence>
<keyword evidence="3" id="KW-0964">Secreted</keyword>
<evidence type="ECO:0000256" key="6">
    <source>
        <dbReference type="SAM" id="Phobius"/>
    </source>
</evidence>
<dbReference type="InterPro" id="IPR042229">
    <property type="entry name" value="Listeria/Bacterioides_rpt_sf"/>
</dbReference>
<keyword evidence="5" id="KW-0572">Peptidoglycan-anchor</keyword>
<dbReference type="Gene3D" id="2.60.40.4270">
    <property type="entry name" value="Listeria-Bacteroides repeat domain"/>
    <property type="match status" value="9"/>
</dbReference>
<evidence type="ECO:0000256" key="2">
    <source>
        <dbReference type="ARBA" id="ARBA00022512"/>
    </source>
</evidence>
<comment type="caution">
    <text evidence="9">The sequence shown here is derived from an EMBL/GenBank/DDBJ whole genome shotgun (WGS) entry which is preliminary data.</text>
</comment>
<keyword evidence="4 7" id="KW-0732">Signal</keyword>
<evidence type="ECO:0000259" key="8">
    <source>
        <dbReference type="Pfam" id="PF00746"/>
    </source>
</evidence>
<dbReference type="EMBL" id="AAKCDQ010000004">
    <property type="protein sequence ID" value="ECQ6723900.1"/>
    <property type="molecule type" value="Genomic_DNA"/>
</dbReference>
<evidence type="ECO:0000313" key="9">
    <source>
        <dbReference type="EMBL" id="ECQ6723900.1"/>
    </source>
</evidence>
<evidence type="ECO:0000256" key="3">
    <source>
        <dbReference type="ARBA" id="ARBA00022525"/>
    </source>
</evidence>
<reference evidence="9" key="1">
    <citation type="submission" date="2019-08" db="EMBL/GenBank/DDBJ databases">
        <authorList>
            <consortium name="GenomeTrakr network: Whole genome sequencing for foodborne pathogen traceback"/>
        </authorList>
    </citation>
    <scope>NUCLEOTIDE SEQUENCE</scope>
    <source>
        <strain evidence="9">AG19-0288</strain>
    </source>
</reference>
<proteinExistence type="predicted"/>
<feature type="chain" id="PRO_5038952416" evidence="7">
    <location>
        <begin position="21"/>
        <end position="765"/>
    </location>
</feature>
<gene>
    <name evidence="9" type="ORF">FZ622_13405</name>
</gene>
<comment type="subcellular location">
    <subcellularLocation>
        <location evidence="1">Secreted</location>
        <location evidence="1">Cell wall</location>
        <topology evidence="1">Peptidoglycan-anchor</topology>
    </subcellularLocation>
</comment>
<dbReference type="InterPro" id="IPR019931">
    <property type="entry name" value="LPXTG_anchor"/>
</dbReference>
<feature type="transmembrane region" description="Helical" evidence="6">
    <location>
        <begin position="742"/>
        <end position="759"/>
    </location>
</feature>
<dbReference type="Pfam" id="PF09479">
    <property type="entry name" value="Flg_new"/>
    <property type="match status" value="9"/>
</dbReference>
<name>A0A5Y9DNQ6_LISMN</name>
<dbReference type="NCBIfam" id="TIGR02543">
    <property type="entry name" value="List_Bact_rpt"/>
    <property type="match status" value="8"/>
</dbReference>
<feature type="signal peptide" evidence="7">
    <location>
        <begin position="1"/>
        <end position="20"/>
    </location>
</feature>